<evidence type="ECO:0000256" key="5">
    <source>
        <dbReference type="ARBA" id="ARBA00023136"/>
    </source>
</evidence>
<feature type="transmembrane region" description="Helical" evidence="7">
    <location>
        <begin position="40"/>
        <end position="59"/>
    </location>
</feature>
<feature type="transmembrane region" description="Helical" evidence="7">
    <location>
        <begin position="112"/>
        <end position="130"/>
    </location>
</feature>
<feature type="region of interest" description="Disordered" evidence="6">
    <location>
        <begin position="1"/>
        <end position="22"/>
    </location>
</feature>
<dbReference type="Pfam" id="PF02656">
    <property type="entry name" value="DUF202"/>
    <property type="match status" value="1"/>
</dbReference>
<evidence type="ECO:0000313" key="9">
    <source>
        <dbReference type="EMBL" id="SNR76634.1"/>
    </source>
</evidence>
<keyword evidence="2" id="KW-1003">Cell membrane</keyword>
<keyword evidence="10" id="KW-1185">Reference proteome</keyword>
<evidence type="ECO:0000256" key="7">
    <source>
        <dbReference type="SAM" id="Phobius"/>
    </source>
</evidence>
<comment type="subcellular location">
    <subcellularLocation>
        <location evidence="1">Cell membrane</location>
        <topology evidence="1">Multi-pass membrane protein</topology>
    </subcellularLocation>
</comment>
<evidence type="ECO:0000313" key="10">
    <source>
        <dbReference type="Proteomes" id="UP000198420"/>
    </source>
</evidence>
<evidence type="ECO:0000259" key="8">
    <source>
        <dbReference type="Pfam" id="PF02656"/>
    </source>
</evidence>
<keyword evidence="3 7" id="KW-0812">Transmembrane</keyword>
<dbReference type="InterPro" id="IPR003807">
    <property type="entry name" value="DUF202"/>
</dbReference>
<evidence type="ECO:0000256" key="2">
    <source>
        <dbReference type="ARBA" id="ARBA00022475"/>
    </source>
</evidence>
<gene>
    <name evidence="9" type="ORF">SAMN06265355_106369</name>
</gene>
<evidence type="ECO:0000256" key="1">
    <source>
        <dbReference type="ARBA" id="ARBA00004651"/>
    </source>
</evidence>
<dbReference type="GO" id="GO:0005886">
    <property type="term" value="C:plasma membrane"/>
    <property type="evidence" value="ECO:0007669"/>
    <property type="project" value="UniProtKB-SubCell"/>
</dbReference>
<proteinExistence type="predicted"/>
<keyword evidence="5 7" id="KW-0472">Membrane</keyword>
<sequence>MKAMTATTPPGPSGGRWTDRLLAEGDDPDPRFTMANERTFLAWIRTALALIAGGIGLALAGDLIESPLRQVLAVGFAAGGALVAALAFRRWLRTERALRRAETLPPPALAPVISYGLAGAAIILLVALLVTR</sequence>
<dbReference type="InterPro" id="IPR052053">
    <property type="entry name" value="IM_YidH-like"/>
</dbReference>
<name>A0A238Z1B5_9ACTN</name>
<dbReference type="PANTHER" id="PTHR34187:SF2">
    <property type="entry name" value="DUF202 DOMAIN-CONTAINING PROTEIN"/>
    <property type="match status" value="1"/>
</dbReference>
<feature type="transmembrane region" description="Helical" evidence="7">
    <location>
        <begin position="71"/>
        <end position="92"/>
    </location>
</feature>
<evidence type="ECO:0000256" key="4">
    <source>
        <dbReference type="ARBA" id="ARBA00022989"/>
    </source>
</evidence>
<evidence type="ECO:0000256" key="3">
    <source>
        <dbReference type="ARBA" id="ARBA00022692"/>
    </source>
</evidence>
<keyword evidence="4 7" id="KW-1133">Transmembrane helix</keyword>
<protein>
    <submittedName>
        <fullName evidence="9">Putative membrane protein</fullName>
    </submittedName>
</protein>
<reference evidence="10" key="1">
    <citation type="submission" date="2017-06" db="EMBL/GenBank/DDBJ databases">
        <authorList>
            <person name="Varghese N."/>
            <person name="Submissions S."/>
        </authorList>
    </citation>
    <scope>NUCLEOTIDE SEQUENCE [LARGE SCALE GENOMIC DNA]</scope>
    <source>
        <strain evidence="10">DSM 44485</strain>
    </source>
</reference>
<accession>A0A238Z1B5</accession>
<dbReference type="Proteomes" id="UP000198420">
    <property type="component" value="Unassembled WGS sequence"/>
</dbReference>
<dbReference type="PANTHER" id="PTHR34187">
    <property type="entry name" value="FGR18P"/>
    <property type="match status" value="1"/>
</dbReference>
<organism evidence="9 10">
    <name type="scientific">Actinomadura mexicana</name>
    <dbReference type="NCBI Taxonomy" id="134959"/>
    <lineage>
        <taxon>Bacteria</taxon>
        <taxon>Bacillati</taxon>
        <taxon>Actinomycetota</taxon>
        <taxon>Actinomycetes</taxon>
        <taxon>Streptosporangiales</taxon>
        <taxon>Thermomonosporaceae</taxon>
        <taxon>Actinomadura</taxon>
    </lineage>
</organism>
<feature type="domain" description="DUF202" evidence="8">
    <location>
        <begin position="31"/>
        <end position="97"/>
    </location>
</feature>
<dbReference type="AlphaFoldDB" id="A0A238Z1B5"/>
<evidence type="ECO:0000256" key="6">
    <source>
        <dbReference type="SAM" id="MobiDB-lite"/>
    </source>
</evidence>
<dbReference type="EMBL" id="FZNP01000006">
    <property type="protein sequence ID" value="SNR76634.1"/>
    <property type="molecule type" value="Genomic_DNA"/>
</dbReference>